<dbReference type="AlphaFoldDB" id="A0A2G5NRR7"/>
<proteinExistence type="predicted"/>
<dbReference type="Proteomes" id="UP000229523">
    <property type="component" value="Unassembled WGS sequence"/>
</dbReference>
<gene>
    <name evidence="1" type="ORF">BFS35_004385</name>
</gene>
<name>A0A2G5NRR7_9STAP</name>
<protein>
    <submittedName>
        <fullName evidence="1">Uncharacterized protein</fullName>
    </submittedName>
</protein>
<dbReference type="EMBL" id="MJBI02000001">
    <property type="protein sequence ID" value="RAI82931.1"/>
    <property type="molecule type" value="Genomic_DNA"/>
</dbReference>
<sequence>MKYYICPVCGYDKIDEPPYGIGGSPSFNICSCCGFEYGYSEDFEVKHKAIVLPKSQFNWAFHQYLKQWVNDGCKVFDEEDFTNEEVENGILKKEIFKEQLKRIDINIDDVL</sequence>
<dbReference type="RefSeq" id="WP_099577478.1">
    <property type="nucleotide sequence ID" value="NZ_MJBI02000001.1"/>
</dbReference>
<organism evidence="1 2">
    <name type="scientific">Macrococcoides goetzii</name>
    <dbReference type="NCBI Taxonomy" id="1891097"/>
    <lineage>
        <taxon>Bacteria</taxon>
        <taxon>Bacillati</taxon>
        <taxon>Bacillota</taxon>
        <taxon>Bacilli</taxon>
        <taxon>Bacillales</taxon>
        <taxon>Staphylococcaceae</taxon>
        <taxon>Macrococcoides</taxon>
    </lineage>
</organism>
<evidence type="ECO:0000313" key="2">
    <source>
        <dbReference type="Proteomes" id="UP000229523"/>
    </source>
</evidence>
<accession>A0A2G5NRR7</accession>
<comment type="caution">
    <text evidence="1">The sequence shown here is derived from an EMBL/GenBank/DDBJ whole genome shotgun (WGS) entry which is preliminary data.</text>
</comment>
<keyword evidence="2" id="KW-1185">Reference proteome</keyword>
<reference evidence="1 2" key="1">
    <citation type="journal article" date="2018" name="Front. Microbiol.">
        <title>Description and Comparative Genomics of Macrococcus caseolyticus subsp. hominis subsp. nov., Macrococcus goetzii sp. nov., Macrococcus epidermidis sp. nov., and Macrococcus bohemicus sp. nov., Novel Macrococci From Human Clinical Material With Virulence Potential and Suspected Uptake of Foreign DNA by Natural Transformation.</title>
        <authorList>
            <person name="Maslanova I."/>
            <person name="Wertheimer Z."/>
            <person name="Sedlacek I."/>
            <person name="Svec P."/>
            <person name="Indrakova A."/>
            <person name="Kovarovic V."/>
            <person name="Schumann P."/>
            <person name="Sproer C."/>
            <person name="Kralova S."/>
            <person name="Sedo O."/>
            <person name="Kristofova L."/>
            <person name="Vrbovska V."/>
            <person name="Fuzik T."/>
            <person name="Petras P."/>
            <person name="Zdrahal Z."/>
            <person name="Ruzickova V."/>
            <person name="Doskar J."/>
            <person name="Pantucek R."/>
        </authorList>
    </citation>
    <scope>NUCLEOTIDE SEQUENCE [LARGE SCALE GENOMIC DNA]</scope>
    <source>
        <strain evidence="1 2">CCM 4927</strain>
    </source>
</reference>
<evidence type="ECO:0000313" key="1">
    <source>
        <dbReference type="EMBL" id="RAI82931.1"/>
    </source>
</evidence>